<name>A0ABX2N992_9FIRM</name>
<feature type="region of interest" description="Disordered" evidence="1">
    <location>
        <begin position="215"/>
        <end position="254"/>
    </location>
</feature>
<gene>
    <name evidence="3" type="ORF">HV819_04585</name>
</gene>
<feature type="chain" id="PRO_5046364842" description="Lipoprotein" evidence="2">
    <location>
        <begin position="20"/>
        <end position="329"/>
    </location>
</feature>
<dbReference type="PROSITE" id="PS51257">
    <property type="entry name" value="PROKAR_LIPOPROTEIN"/>
    <property type="match status" value="1"/>
</dbReference>
<organism evidence="3 4">
    <name type="scientific">Anaerococcus faecalis</name>
    <dbReference type="NCBI Taxonomy" id="2742993"/>
    <lineage>
        <taxon>Bacteria</taxon>
        <taxon>Bacillati</taxon>
        <taxon>Bacillota</taxon>
        <taxon>Tissierellia</taxon>
        <taxon>Tissierellales</taxon>
        <taxon>Peptoniphilaceae</taxon>
        <taxon>Anaerococcus</taxon>
    </lineage>
</organism>
<feature type="region of interest" description="Disordered" evidence="1">
    <location>
        <begin position="40"/>
        <end position="72"/>
    </location>
</feature>
<sequence>MNKKIIVALSLSLVLSACNANNSNKIVSNNKSLEVSDLTKKNKNNLEGEKKNSSNDGSNVNKDKENTKSNKKDFSVSELRDIMAKEAGFDQDIIDSLTDEDIKKYGEKAENLRKKTGFWNKLSFFLNEVAKDHPSKNSEYPLSSIIDVEENWVYTTDDKTDMYTNARRYIKEQGFDASNISNGELKKLFFDIYESNKLSSYDEQIDMATQKLQEKYEDKSTNEGTKTKETSQNDNNNTKDTNKNSSKIKGEGMGKFAQNKSDYDEFRKQLVANYGFDKNKINDITDADIDLANYRAQQKLEETGFGDIGLIIEEIGKMYPGYSTMYPGK</sequence>
<protein>
    <recommendedName>
        <fullName evidence="5">Lipoprotein</fullName>
    </recommendedName>
</protein>
<dbReference type="Proteomes" id="UP000540919">
    <property type="component" value="Unassembled WGS sequence"/>
</dbReference>
<dbReference type="RefSeq" id="WP_176269641.1">
    <property type="nucleotide sequence ID" value="NZ_JABVBA010000003.1"/>
</dbReference>
<dbReference type="EMBL" id="JABVBA010000003">
    <property type="protein sequence ID" value="NVF11271.1"/>
    <property type="molecule type" value="Genomic_DNA"/>
</dbReference>
<keyword evidence="4" id="KW-1185">Reference proteome</keyword>
<feature type="compositionally biased region" description="Basic and acidic residues" evidence="1">
    <location>
        <begin position="215"/>
        <end position="231"/>
    </location>
</feature>
<comment type="caution">
    <text evidence="3">The sequence shown here is derived from an EMBL/GenBank/DDBJ whole genome shotgun (WGS) entry which is preliminary data.</text>
</comment>
<feature type="compositionally biased region" description="Basic and acidic residues" evidence="1">
    <location>
        <begin position="40"/>
        <end position="53"/>
    </location>
</feature>
<evidence type="ECO:0000313" key="4">
    <source>
        <dbReference type="Proteomes" id="UP000540919"/>
    </source>
</evidence>
<proteinExistence type="predicted"/>
<feature type="compositionally biased region" description="Basic and acidic residues" evidence="1">
    <location>
        <begin position="61"/>
        <end position="72"/>
    </location>
</feature>
<feature type="compositionally biased region" description="Low complexity" evidence="1">
    <location>
        <begin position="233"/>
        <end position="245"/>
    </location>
</feature>
<evidence type="ECO:0000256" key="2">
    <source>
        <dbReference type="SAM" id="SignalP"/>
    </source>
</evidence>
<evidence type="ECO:0000313" key="3">
    <source>
        <dbReference type="EMBL" id="NVF11271.1"/>
    </source>
</evidence>
<feature type="signal peptide" evidence="2">
    <location>
        <begin position="1"/>
        <end position="19"/>
    </location>
</feature>
<reference evidence="3 4" key="1">
    <citation type="submission" date="2020-06" db="EMBL/GenBank/DDBJ databases">
        <title>Anaerococcus sp. nov., isolated form swine feces.</title>
        <authorList>
            <person name="Yu S."/>
        </authorList>
    </citation>
    <scope>NUCLEOTIDE SEQUENCE [LARGE SCALE GENOMIC DNA]</scope>
    <source>
        <strain evidence="3 4">AGMB00486</strain>
    </source>
</reference>
<keyword evidence="2" id="KW-0732">Signal</keyword>
<accession>A0ABX2N992</accession>
<evidence type="ECO:0000256" key="1">
    <source>
        <dbReference type="SAM" id="MobiDB-lite"/>
    </source>
</evidence>
<evidence type="ECO:0008006" key="5">
    <source>
        <dbReference type="Google" id="ProtNLM"/>
    </source>
</evidence>